<proteinExistence type="inferred from homology"/>
<dbReference type="SUPFAM" id="SSF51735">
    <property type="entry name" value="NAD(P)-binding Rossmann-fold domains"/>
    <property type="match status" value="1"/>
</dbReference>
<keyword evidence="3" id="KW-0560">Oxidoreductase</keyword>
<evidence type="ECO:0000313" key="6">
    <source>
        <dbReference type="Proteomes" id="UP001189429"/>
    </source>
</evidence>
<comment type="caution">
    <text evidence="5">The sequence shown here is derived from an EMBL/GenBank/DDBJ whole genome shotgun (WGS) entry which is preliminary data.</text>
</comment>
<feature type="region of interest" description="Disordered" evidence="4">
    <location>
        <begin position="349"/>
        <end position="386"/>
    </location>
</feature>
<protein>
    <recommendedName>
        <fullName evidence="7">Protochlorophyllide reductase</fullName>
    </recommendedName>
</protein>
<feature type="non-terminal residue" evidence="5">
    <location>
        <position position="1"/>
    </location>
</feature>
<feature type="compositionally biased region" description="Basic residues" evidence="4">
    <location>
        <begin position="16"/>
        <end position="26"/>
    </location>
</feature>
<evidence type="ECO:0000256" key="2">
    <source>
        <dbReference type="ARBA" id="ARBA00022857"/>
    </source>
</evidence>
<evidence type="ECO:0000256" key="3">
    <source>
        <dbReference type="ARBA" id="ARBA00023002"/>
    </source>
</evidence>
<keyword evidence="2" id="KW-0521">NADP</keyword>
<dbReference type="Gene3D" id="3.40.50.720">
    <property type="entry name" value="NAD(P)-binding Rossmann-like Domain"/>
    <property type="match status" value="1"/>
</dbReference>
<gene>
    <name evidence="5" type="ORF">PCOR1329_LOCUS34627</name>
</gene>
<feature type="compositionally biased region" description="Basic residues" evidence="4">
    <location>
        <begin position="37"/>
        <end position="51"/>
    </location>
</feature>
<evidence type="ECO:0000313" key="5">
    <source>
        <dbReference type="EMBL" id="CAK0838748.1"/>
    </source>
</evidence>
<keyword evidence="6" id="KW-1185">Reference proteome</keyword>
<comment type="similarity">
    <text evidence="1">Belongs to the short-chain dehydrogenases/reductases (SDR) family.</text>
</comment>
<dbReference type="EMBL" id="CAUYUJ010014246">
    <property type="protein sequence ID" value="CAK0838748.1"/>
    <property type="molecule type" value="Genomic_DNA"/>
</dbReference>
<dbReference type="PANTHER" id="PTHR43490">
    <property type="entry name" value="(+)-NEOMENTHOL DEHYDROGENASE"/>
    <property type="match status" value="1"/>
</dbReference>
<reference evidence="5" key="1">
    <citation type="submission" date="2023-10" db="EMBL/GenBank/DDBJ databases">
        <authorList>
            <person name="Chen Y."/>
            <person name="Shah S."/>
            <person name="Dougan E. K."/>
            <person name="Thang M."/>
            <person name="Chan C."/>
        </authorList>
    </citation>
    <scope>NUCLEOTIDE SEQUENCE [LARGE SCALE GENOMIC DNA]</scope>
</reference>
<evidence type="ECO:0000256" key="4">
    <source>
        <dbReference type="SAM" id="MobiDB-lite"/>
    </source>
</evidence>
<feature type="region of interest" description="Disordered" evidence="4">
    <location>
        <begin position="16"/>
        <end position="84"/>
    </location>
</feature>
<name>A0ABN9T2F7_9DINO</name>
<sequence>VCHACSLFFLLRPGAHRAKGSRRRSGRAPQPAQGRGARGRRRGRRRAGGRPRRVEAGAPEGEPGRLVDGRGQPRQRGALRRRAQRAHPCLARRSVLVAGGDSGIGPALCRQLASRHACRVFLGARDGLRGQAVLAAMLAEEPACAGRVQVVRLDPRSTASVLAAARAVRRALGAGAALGALVSNAEPPQTRGLTAQVLVSRSLYLCEAFIPLLDPVEGRVVTVGTSVRPAFSRSCDSDRKQILTSSETTWEEVESLVEAELASDPLTANSSYGISKACLKVYSEILARAHPKIRVSMAPHEAFENTFASNAGTEPDMSVIRLVPSRAVERARPIASAALAGEAELARPTRAARLPGPRPPCSDAAARAPRPPGLSAACRRGRSVAV</sequence>
<evidence type="ECO:0000256" key="1">
    <source>
        <dbReference type="ARBA" id="ARBA00006484"/>
    </source>
</evidence>
<dbReference type="PANTHER" id="PTHR43490:SF99">
    <property type="entry name" value="SHORT-CHAIN DEHYDROGENASE_REDUCTASE"/>
    <property type="match status" value="1"/>
</dbReference>
<evidence type="ECO:0008006" key="7">
    <source>
        <dbReference type="Google" id="ProtNLM"/>
    </source>
</evidence>
<organism evidence="5 6">
    <name type="scientific">Prorocentrum cordatum</name>
    <dbReference type="NCBI Taxonomy" id="2364126"/>
    <lineage>
        <taxon>Eukaryota</taxon>
        <taxon>Sar</taxon>
        <taxon>Alveolata</taxon>
        <taxon>Dinophyceae</taxon>
        <taxon>Prorocentrales</taxon>
        <taxon>Prorocentraceae</taxon>
        <taxon>Prorocentrum</taxon>
    </lineage>
</organism>
<accession>A0ABN9T2F7</accession>
<dbReference type="InterPro" id="IPR036291">
    <property type="entry name" value="NAD(P)-bd_dom_sf"/>
</dbReference>
<dbReference type="Proteomes" id="UP001189429">
    <property type="component" value="Unassembled WGS sequence"/>
</dbReference>